<keyword evidence="10 12" id="KW-0564">Palmitate</keyword>
<feature type="chain" id="PRO_5044950858" description="Phosphate-binding protein" evidence="12">
    <location>
        <begin position="24"/>
        <end position="304"/>
    </location>
</feature>
<feature type="region of interest" description="Disordered" evidence="13">
    <location>
        <begin position="28"/>
        <end position="52"/>
    </location>
</feature>
<evidence type="ECO:0000256" key="3">
    <source>
        <dbReference type="ARBA" id="ARBA00008725"/>
    </source>
</evidence>
<dbReference type="RefSeq" id="WP_406786596.1">
    <property type="nucleotide sequence ID" value="NZ_JBJIAA010000004.1"/>
</dbReference>
<dbReference type="EMBL" id="JBJIAA010000004">
    <property type="protein sequence ID" value="MFL0249929.1"/>
    <property type="molecule type" value="Genomic_DNA"/>
</dbReference>
<evidence type="ECO:0000256" key="5">
    <source>
        <dbReference type="ARBA" id="ARBA00022448"/>
    </source>
</evidence>
<accession>A0ABW8TG91</accession>
<evidence type="ECO:0000256" key="11">
    <source>
        <dbReference type="ARBA" id="ARBA00023288"/>
    </source>
</evidence>
<proteinExistence type="inferred from homology"/>
<comment type="subunit">
    <text evidence="4 12">The complex is composed of two ATP-binding proteins (PstB), two transmembrane proteins (PstC and PstA) and a solute-binding protein (PstS).</text>
</comment>
<evidence type="ECO:0000256" key="12">
    <source>
        <dbReference type="RuleBase" id="RU367119"/>
    </source>
</evidence>
<gene>
    <name evidence="15" type="ORF">ACJDT4_05795</name>
</gene>
<comment type="function">
    <text evidence="1">Part of the ABC transporter complex PstSACB involved in phosphate import.</text>
</comment>
<evidence type="ECO:0000256" key="13">
    <source>
        <dbReference type="SAM" id="MobiDB-lite"/>
    </source>
</evidence>
<keyword evidence="8 12" id="KW-0732">Signal</keyword>
<evidence type="ECO:0000313" key="15">
    <source>
        <dbReference type="EMBL" id="MFL0249929.1"/>
    </source>
</evidence>
<dbReference type="CDD" id="cd13653">
    <property type="entry name" value="PBP2_phosphate_like_1"/>
    <property type="match status" value="1"/>
</dbReference>
<comment type="subcellular location">
    <subcellularLocation>
        <location evidence="2 12">Cell membrane</location>
        <topology evidence="2 12">Lipid-anchor</topology>
    </subcellularLocation>
</comment>
<keyword evidence="6 12" id="KW-1003">Cell membrane</keyword>
<dbReference type="Pfam" id="PF12849">
    <property type="entry name" value="PBP_like_2"/>
    <property type="match status" value="1"/>
</dbReference>
<comment type="similarity">
    <text evidence="3 12">Belongs to the PstS family.</text>
</comment>
<organism evidence="15 16">
    <name type="scientific">Clostridium neuense</name>
    <dbReference type="NCBI Taxonomy" id="1728934"/>
    <lineage>
        <taxon>Bacteria</taxon>
        <taxon>Bacillati</taxon>
        <taxon>Bacillota</taxon>
        <taxon>Clostridia</taxon>
        <taxon>Eubacteriales</taxon>
        <taxon>Clostridiaceae</taxon>
        <taxon>Clostridium</taxon>
    </lineage>
</organism>
<sequence length="304" mass="32129">MKNKKIKIVVAALAITVMAGIFAGCGNTSSDTKKAASDTKTKTEQKVSGSITASGSTALQPLAEQSVEGFKQKNPDASVNVQGGGSGTGLNQVLQGSVDLGNSDIFAEDKLSAADAGKLSDHKVCVIGFSVVTSKDVTVKSLTKTQVQDIFQGKITNWSQVSGPNLPINIINRPASSGTRATFFKTVMEGKNEKEGLGTIQDASGSVKTAMQSTKGAISYLALSYLTEDVKKDINMVQLDGVDATNDNIISGKYKFASYEHMYTKGEAKGVAKAFIDYVMSSDNKDLVKKLGYIPTADMKVQLK</sequence>
<keyword evidence="5 12" id="KW-0813">Transport</keyword>
<dbReference type="Gene3D" id="3.40.190.10">
    <property type="entry name" value="Periplasmic binding protein-like II"/>
    <property type="match status" value="2"/>
</dbReference>
<name>A0ABW8TG91_9CLOT</name>
<keyword evidence="16" id="KW-1185">Reference proteome</keyword>
<dbReference type="NCBIfam" id="TIGR02136">
    <property type="entry name" value="ptsS_2"/>
    <property type="match status" value="1"/>
</dbReference>
<feature type="domain" description="PBP" evidence="14">
    <location>
        <begin position="41"/>
        <end position="282"/>
    </location>
</feature>
<evidence type="ECO:0000313" key="16">
    <source>
        <dbReference type="Proteomes" id="UP001623592"/>
    </source>
</evidence>
<feature type="compositionally biased region" description="Basic and acidic residues" evidence="13">
    <location>
        <begin position="31"/>
        <end position="45"/>
    </location>
</feature>
<evidence type="ECO:0000256" key="4">
    <source>
        <dbReference type="ARBA" id="ARBA00011529"/>
    </source>
</evidence>
<dbReference type="InterPro" id="IPR011862">
    <property type="entry name" value="Phos-bd"/>
</dbReference>
<evidence type="ECO:0000256" key="7">
    <source>
        <dbReference type="ARBA" id="ARBA00022592"/>
    </source>
</evidence>
<evidence type="ECO:0000256" key="1">
    <source>
        <dbReference type="ARBA" id="ARBA00002841"/>
    </source>
</evidence>
<dbReference type="PANTHER" id="PTHR30570:SF4">
    <property type="entry name" value="PHOSPHATE-BINDING PROTEIN PSTS 1"/>
    <property type="match status" value="1"/>
</dbReference>
<comment type="caution">
    <text evidence="15">The sequence shown here is derived from an EMBL/GenBank/DDBJ whole genome shotgun (WGS) entry which is preliminary data.</text>
</comment>
<comment type="function">
    <text evidence="12">Involved in the system for phosphate transport across the cytoplasmic membrane.</text>
</comment>
<evidence type="ECO:0000259" key="14">
    <source>
        <dbReference type="Pfam" id="PF12849"/>
    </source>
</evidence>
<evidence type="ECO:0000256" key="2">
    <source>
        <dbReference type="ARBA" id="ARBA00004193"/>
    </source>
</evidence>
<dbReference type="PROSITE" id="PS51257">
    <property type="entry name" value="PROKAR_LIPOPROTEIN"/>
    <property type="match status" value="1"/>
</dbReference>
<dbReference type="SUPFAM" id="SSF53850">
    <property type="entry name" value="Periplasmic binding protein-like II"/>
    <property type="match status" value="1"/>
</dbReference>
<dbReference type="InterPro" id="IPR050811">
    <property type="entry name" value="Phosphate_ABC_transporter"/>
</dbReference>
<keyword evidence="7 12" id="KW-0592">Phosphate transport</keyword>
<keyword evidence="11 12" id="KW-0449">Lipoprotein</keyword>
<evidence type="ECO:0000256" key="10">
    <source>
        <dbReference type="ARBA" id="ARBA00023139"/>
    </source>
</evidence>
<dbReference type="Proteomes" id="UP001623592">
    <property type="component" value="Unassembled WGS sequence"/>
</dbReference>
<evidence type="ECO:0000256" key="6">
    <source>
        <dbReference type="ARBA" id="ARBA00022475"/>
    </source>
</evidence>
<dbReference type="PANTHER" id="PTHR30570">
    <property type="entry name" value="PERIPLASMIC PHOSPHATE BINDING COMPONENT OF PHOSPHATE ABC TRANSPORTER"/>
    <property type="match status" value="1"/>
</dbReference>
<feature type="signal peptide" evidence="12">
    <location>
        <begin position="1"/>
        <end position="23"/>
    </location>
</feature>
<protein>
    <recommendedName>
        <fullName evidence="12">Phosphate-binding protein</fullName>
    </recommendedName>
</protein>
<keyword evidence="9" id="KW-0472">Membrane</keyword>
<evidence type="ECO:0000256" key="8">
    <source>
        <dbReference type="ARBA" id="ARBA00022729"/>
    </source>
</evidence>
<evidence type="ECO:0000256" key="9">
    <source>
        <dbReference type="ARBA" id="ARBA00023136"/>
    </source>
</evidence>
<dbReference type="InterPro" id="IPR024370">
    <property type="entry name" value="PBP_domain"/>
</dbReference>
<reference evidence="15 16" key="1">
    <citation type="submission" date="2024-11" db="EMBL/GenBank/DDBJ databases">
        <authorList>
            <person name="Heng Y.C."/>
            <person name="Lim A.C.H."/>
            <person name="Lee J.K.Y."/>
            <person name="Kittelmann S."/>
        </authorList>
    </citation>
    <scope>NUCLEOTIDE SEQUENCE [LARGE SCALE GENOMIC DNA]</scope>
    <source>
        <strain evidence="15 16">WILCCON 0114</strain>
    </source>
</reference>